<sequence>MSLSIKLLSLVLVFFFTGCMENVKVLQIPSDYKSQSMPLQVCNISGLSASVVCDELKDYEYKGSSTFVLSIVEKRRFPESPANSRNILALQSAAEVSLKYGYSYFAFDFPREIANTKGNTLHTAEEFIKACNTTTIASDILSLNTYKDGCGIPMSGKLVVIAFTEKPYQLFTYDAKEVIAYLKKEEKSFSMSESDYYFSNKWDMSERIRFNIFDNKK</sequence>
<gene>
    <name evidence="1" type="ORF">SJPD1_0943</name>
</gene>
<evidence type="ECO:0000313" key="1">
    <source>
        <dbReference type="EMBL" id="ATB69055.1"/>
    </source>
</evidence>
<accession>A0A290HCA3</accession>
<dbReference type="PROSITE" id="PS51257">
    <property type="entry name" value="PROKAR_LIPOPROTEIN"/>
    <property type="match status" value="1"/>
</dbReference>
<dbReference type="KEGG" id="sulj:SJPD1_0943"/>
<proteinExistence type="predicted"/>
<reference evidence="2" key="1">
    <citation type="submission" date="2017-09" db="EMBL/GenBank/DDBJ databases">
        <title>The complete genome of Sulfurospirillum sp. JPD-1.</title>
        <authorList>
            <person name="Goris T."/>
        </authorList>
    </citation>
    <scope>NUCLEOTIDE SEQUENCE [LARGE SCALE GENOMIC DNA]</scope>
    <source>
        <strain evidence="2">JPD-1</strain>
    </source>
</reference>
<dbReference type="RefSeq" id="WP_096046184.1">
    <property type="nucleotide sequence ID" value="NZ_CP023275.1"/>
</dbReference>
<organism evidence="1 2">
    <name type="scientific">Sulfurospirillum diekertiae</name>
    <dbReference type="NCBI Taxonomy" id="1854492"/>
    <lineage>
        <taxon>Bacteria</taxon>
        <taxon>Pseudomonadati</taxon>
        <taxon>Campylobacterota</taxon>
        <taxon>Epsilonproteobacteria</taxon>
        <taxon>Campylobacterales</taxon>
        <taxon>Sulfurospirillaceae</taxon>
        <taxon>Sulfurospirillum</taxon>
    </lineage>
</organism>
<dbReference type="EMBL" id="CP023275">
    <property type="protein sequence ID" value="ATB69055.1"/>
    <property type="molecule type" value="Genomic_DNA"/>
</dbReference>
<dbReference type="OrthoDB" id="5340153at2"/>
<evidence type="ECO:0008006" key="3">
    <source>
        <dbReference type="Google" id="ProtNLM"/>
    </source>
</evidence>
<protein>
    <recommendedName>
        <fullName evidence="3">Lipoprotein</fullName>
    </recommendedName>
</protein>
<name>A0A290HCA3_9BACT</name>
<dbReference type="AlphaFoldDB" id="A0A290HCA3"/>
<dbReference type="Proteomes" id="UP000217349">
    <property type="component" value="Chromosome"/>
</dbReference>
<evidence type="ECO:0000313" key="2">
    <source>
        <dbReference type="Proteomes" id="UP000217349"/>
    </source>
</evidence>